<dbReference type="AlphaFoldDB" id="A0A6A6Y807"/>
<dbReference type="Proteomes" id="UP000504636">
    <property type="component" value="Unplaced"/>
</dbReference>
<reference evidence="2 4" key="1">
    <citation type="journal article" date="2020" name="Stud. Mycol.">
        <title>101 Dothideomycetes genomes: a test case for predicting lifestyles and emergence of pathogens.</title>
        <authorList>
            <person name="Haridas S."/>
            <person name="Albert R."/>
            <person name="Binder M."/>
            <person name="Bloem J."/>
            <person name="Labutti K."/>
            <person name="Salamov A."/>
            <person name="Andreopoulos B."/>
            <person name="Baker S."/>
            <person name="Barry K."/>
            <person name="Bills G."/>
            <person name="Bluhm B."/>
            <person name="Cannon C."/>
            <person name="Castanera R."/>
            <person name="Culley D."/>
            <person name="Daum C."/>
            <person name="Ezra D."/>
            <person name="Gonzalez J."/>
            <person name="Henrissat B."/>
            <person name="Kuo A."/>
            <person name="Liang C."/>
            <person name="Lipzen A."/>
            <person name="Lutzoni F."/>
            <person name="Magnuson J."/>
            <person name="Mondo S."/>
            <person name="Nolan M."/>
            <person name="Ohm R."/>
            <person name="Pangilinan J."/>
            <person name="Park H.-J."/>
            <person name="Ramirez L."/>
            <person name="Alfaro M."/>
            <person name="Sun H."/>
            <person name="Tritt A."/>
            <person name="Yoshinaga Y."/>
            <person name="Zwiers L.-H."/>
            <person name="Turgeon B."/>
            <person name="Goodwin S."/>
            <person name="Spatafora J."/>
            <person name="Crous P."/>
            <person name="Grigoriev I."/>
        </authorList>
    </citation>
    <scope>NUCLEOTIDE SEQUENCE</scope>
    <source>
        <strain evidence="2 4">CBS 304.34</strain>
    </source>
</reference>
<feature type="non-terminal residue" evidence="2">
    <location>
        <position position="272"/>
    </location>
</feature>
<gene>
    <name evidence="2 4" type="ORF">BDZ99DRAFT_425549</name>
</gene>
<reference evidence="4" key="3">
    <citation type="submission" date="2025-04" db="UniProtKB">
        <authorList>
            <consortium name="RefSeq"/>
        </authorList>
    </citation>
    <scope>IDENTIFICATION</scope>
    <source>
        <strain evidence="4">CBS 304.34</strain>
    </source>
</reference>
<proteinExistence type="predicted"/>
<reference evidence="4" key="2">
    <citation type="submission" date="2020-04" db="EMBL/GenBank/DDBJ databases">
        <authorList>
            <consortium name="NCBI Genome Project"/>
        </authorList>
    </citation>
    <scope>NUCLEOTIDE SEQUENCE</scope>
    <source>
        <strain evidence="4">CBS 304.34</strain>
    </source>
</reference>
<dbReference type="OrthoDB" id="19923at2759"/>
<keyword evidence="3" id="KW-1185">Reference proteome</keyword>
<evidence type="ECO:0000313" key="4">
    <source>
        <dbReference type="RefSeq" id="XP_033571652.1"/>
    </source>
</evidence>
<protein>
    <recommendedName>
        <fullName evidence="1">Azaphilone pigments biosynthesis cluster protein L N-terminal domain-containing protein</fullName>
    </recommendedName>
</protein>
<name>A0A6A6Y807_9PEZI</name>
<feature type="domain" description="Azaphilone pigments biosynthesis cluster protein L N-terminal" evidence="1">
    <location>
        <begin position="1"/>
        <end position="165"/>
    </location>
</feature>
<evidence type="ECO:0000313" key="2">
    <source>
        <dbReference type="EMBL" id="KAF2804688.1"/>
    </source>
</evidence>
<evidence type="ECO:0000313" key="3">
    <source>
        <dbReference type="Proteomes" id="UP000504636"/>
    </source>
</evidence>
<dbReference type="RefSeq" id="XP_033571652.1">
    <property type="nucleotide sequence ID" value="XM_033717093.1"/>
</dbReference>
<organism evidence="2">
    <name type="scientific">Mytilinidion resinicola</name>
    <dbReference type="NCBI Taxonomy" id="574789"/>
    <lineage>
        <taxon>Eukaryota</taxon>
        <taxon>Fungi</taxon>
        <taxon>Dikarya</taxon>
        <taxon>Ascomycota</taxon>
        <taxon>Pezizomycotina</taxon>
        <taxon>Dothideomycetes</taxon>
        <taxon>Pleosporomycetidae</taxon>
        <taxon>Mytilinidiales</taxon>
        <taxon>Mytilinidiaceae</taxon>
        <taxon>Mytilinidion</taxon>
    </lineage>
</organism>
<sequence>MDPLSIGSAVVGLVLGGCKIIKLLQTVTNTVVNAPKSATAAIQEVTDIGAALSSLQAYLMGAAATTNSRAALVSLENIVVTLTGCVTSYSELETITEKCCSPSSMGAFDRVKWAFHEGEINGILQRLQRHKTSMIMMLQILQAHTQQEVNDSVRRLVGLVEASLQDSNDLRIRMLSIEADHGYGQTAALSQVQRNFENEAGEMRSFEKDLQDSRVYGRVNNRHSLYELSNSQRGSMALSSFSELSLGSVSKISVLSLPIWSVDLANSRHYLF</sequence>
<dbReference type="InterPro" id="IPR031348">
    <property type="entry name" value="PigL_N"/>
</dbReference>
<dbReference type="Pfam" id="PF17111">
    <property type="entry name" value="PigL_N"/>
    <property type="match status" value="1"/>
</dbReference>
<dbReference type="GeneID" id="54457986"/>
<accession>A0A6A6Y807</accession>
<dbReference type="EMBL" id="MU003712">
    <property type="protein sequence ID" value="KAF2804688.1"/>
    <property type="molecule type" value="Genomic_DNA"/>
</dbReference>
<evidence type="ECO:0000259" key="1">
    <source>
        <dbReference type="Pfam" id="PF17111"/>
    </source>
</evidence>